<sequence>MEQSPQGSAQQGRQQPQPIYDVRNGGHYGKLQALSARLCASCRAVHWYLGQRKPRPSGNRA</sequence>
<proteinExistence type="predicted"/>
<organism evidence="2 3">
    <name type="scientific">Penicillium camemberti (strain FM 013)</name>
    <dbReference type="NCBI Taxonomy" id="1429867"/>
    <lineage>
        <taxon>Eukaryota</taxon>
        <taxon>Fungi</taxon>
        <taxon>Dikarya</taxon>
        <taxon>Ascomycota</taxon>
        <taxon>Pezizomycotina</taxon>
        <taxon>Eurotiomycetes</taxon>
        <taxon>Eurotiomycetidae</taxon>
        <taxon>Eurotiales</taxon>
        <taxon>Aspergillaceae</taxon>
        <taxon>Penicillium</taxon>
    </lineage>
</organism>
<keyword evidence="3" id="KW-1185">Reference proteome</keyword>
<protein>
    <submittedName>
        <fullName evidence="2">Histone-fold</fullName>
    </submittedName>
</protein>
<feature type="region of interest" description="Disordered" evidence="1">
    <location>
        <begin position="1"/>
        <end position="25"/>
    </location>
</feature>
<gene>
    <name evidence="2" type="ORF">PCAMFM013_S044g000050</name>
</gene>
<dbReference type="AlphaFoldDB" id="A0A0G4PVC0"/>
<accession>A0A0G4PVC0</accession>
<dbReference type="Proteomes" id="UP000053732">
    <property type="component" value="Unassembled WGS sequence"/>
</dbReference>
<reference evidence="2 3" key="1">
    <citation type="journal article" date="2014" name="Nat. Commun.">
        <title>Multiple recent horizontal transfers of a large genomic region in cheese making fungi.</title>
        <authorList>
            <person name="Cheeseman K."/>
            <person name="Ropars J."/>
            <person name="Renault P."/>
            <person name="Dupont J."/>
            <person name="Gouzy J."/>
            <person name="Branca A."/>
            <person name="Abraham A.L."/>
            <person name="Ceppi M."/>
            <person name="Conseiller E."/>
            <person name="Debuchy R."/>
            <person name="Malagnac F."/>
            <person name="Goarin A."/>
            <person name="Silar P."/>
            <person name="Lacoste S."/>
            <person name="Sallet E."/>
            <person name="Bensimon A."/>
            <person name="Giraud T."/>
            <person name="Brygoo Y."/>
        </authorList>
    </citation>
    <scope>NUCLEOTIDE SEQUENCE [LARGE SCALE GENOMIC DNA]</scope>
    <source>
        <strain evidence="3">FM 013</strain>
    </source>
</reference>
<dbReference type="EMBL" id="HG793177">
    <property type="protein sequence ID" value="CRL30119.1"/>
    <property type="molecule type" value="Genomic_DNA"/>
</dbReference>
<name>A0A0G4PVC0_PENC3</name>
<feature type="compositionally biased region" description="Low complexity" evidence="1">
    <location>
        <begin position="1"/>
        <end position="18"/>
    </location>
</feature>
<evidence type="ECO:0000256" key="1">
    <source>
        <dbReference type="SAM" id="MobiDB-lite"/>
    </source>
</evidence>
<dbReference type="STRING" id="1429867.A0A0G4PVC0"/>
<evidence type="ECO:0000313" key="2">
    <source>
        <dbReference type="EMBL" id="CRL30119.1"/>
    </source>
</evidence>
<evidence type="ECO:0000313" key="3">
    <source>
        <dbReference type="Proteomes" id="UP000053732"/>
    </source>
</evidence>